<proteinExistence type="predicted"/>
<dbReference type="AlphaFoldDB" id="A0A443JC10"/>
<dbReference type="EMBL" id="SAUZ01000022">
    <property type="protein sequence ID" value="RWR18010.1"/>
    <property type="molecule type" value="Genomic_DNA"/>
</dbReference>
<evidence type="ECO:0000313" key="1">
    <source>
        <dbReference type="EMBL" id="RWR18010.1"/>
    </source>
</evidence>
<dbReference type="RefSeq" id="WP_128209920.1">
    <property type="nucleotide sequence ID" value="NZ_JBHRSO010000040.1"/>
</dbReference>
<comment type="caution">
    <text evidence="1">The sequence shown here is derived from an EMBL/GenBank/DDBJ whole genome shotgun (WGS) entry which is preliminary data.</text>
</comment>
<sequence length="358" mass="38417">MMRQIKIVLATLAALVVLDVLVAAALTKAPGSLRSFFDYGRSVPGKLAQWEANPNVSGNLLNVAWLPEAIATAHDRFIAEPPDTGPVVRNYGMSFSNQMVAAAQAAEPALRASTIAGPGASPNFVYAAFLDDRANRRPGDVVLFGILSKSVPALGSFSNRVWAFEQPAPFTYPIFRPDAGGGLERIDPEVRSFADFLDPAKSAAFAAQMQAQDLLWTPGAFALPALDASPFARLVRRAVAKNAIDAREAEIVAHPEDGPLPWAEVLRRMVEDVARITREDGQIPVIMLIQSQGTDVPSLRDLLRPTLEAGAIPYLATEDTALPTDARAYVPDGHFTAAVNRDLAQVFLSIPAVQAATR</sequence>
<dbReference type="Proteomes" id="UP000284476">
    <property type="component" value="Unassembled WGS sequence"/>
</dbReference>
<gene>
    <name evidence="1" type="ORF">D2T30_17355</name>
</gene>
<protein>
    <recommendedName>
        <fullName evidence="3">SGNH/GDSL hydrolase family protein</fullName>
    </recommendedName>
</protein>
<reference evidence="1 2" key="1">
    <citation type="submission" date="2019-01" db="EMBL/GenBank/DDBJ databases">
        <title>Sinorhodobacter populi sp. nov. isolated from the symptomatic bark tissue of Populus euramericana canker.</title>
        <authorList>
            <person name="Xu G."/>
        </authorList>
    </citation>
    <scope>NUCLEOTIDE SEQUENCE [LARGE SCALE GENOMIC DNA]</scope>
    <source>
        <strain evidence="1 2">SK2B-1</strain>
    </source>
</reference>
<accession>A0A443JC10</accession>
<evidence type="ECO:0000313" key="2">
    <source>
        <dbReference type="Proteomes" id="UP000284476"/>
    </source>
</evidence>
<organism evidence="1 2">
    <name type="scientific">Paenirhodobacter populi</name>
    <dbReference type="NCBI Taxonomy" id="2306993"/>
    <lineage>
        <taxon>Bacteria</taxon>
        <taxon>Pseudomonadati</taxon>
        <taxon>Pseudomonadota</taxon>
        <taxon>Alphaproteobacteria</taxon>
        <taxon>Rhodobacterales</taxon>
        <taxon>Rhodobacter group</taxon>
        <taxon>Paenirhodobacter</taxon>
    </lineage>
</organism>
<evidence type="ECO:0008006" key="3">
    <source>
        <dbReference type="Google" id="ProtNLM"/>
    </source>
</evidence>
<name>A0A443JC10_9RHOB</name>